<proteinExistence type="predicted"/>
<organism evidence="1 2">
    <name type="scientific">Parabacteroides distasonis</name>
    <dbReference type="NCBI Taxonomy" id="823"/>
    <lineage>
        <taxon>Bacteria</taxon>
        <taxon>Pseudomonadati</taxon>
        <taxon>Bacteroidota</taxon>
        <taxon>Bacteroidia</taxon>
        <taxon>Bacteroidales</taxon>
        <taxon>Tannerellaceae</taxon>
        <taxon>Parabacteroides</taxon>
    </lineage>
</organism>
<gene>
    <name evidence="1" type="ORF">E5342_05575</name>
</gene>
<dbReference type="EMBL" id="SRYM01000011">
    <property type="protein sequence ID" value="TGY59977.1"/>
    <property type="molecule type" value="Genomic_DNA"/>
</dbReference>
<protein>
    <submittedName>
        <fullName evidence="1">Uncharacterized protein</fullName>
    </submittedName>
</protein>
<sequence length="70" mass="7663">MKTIRNLKLREIVHQELNISEMKQLTGGVNDGIMLLAYGCYNYVCTNSRDTSANECTTAKCVNVSCSSGA</sequence>
<reference evidence="1 2" key="1">
    <citation type="submission" date="2019-04" db="EMBL/GenBank/DDBJ databases">
        <title>Microbes associate with the intestines of laboratory mice.</title>
        <authorList>
            <person name="Navarre W."/>
            <person name="Wong E."/>
            <person name="Huang K."/>
            <person name="Tropini C."/>
            <person name="Ng K."/>
            <person name="Yu B."/>
        </authorList>
    </citation>
    <scope>NUCLEOTIDE SEQUENCE [LARGE SCALE GENOMIC DNA]</scope>
    <source>
        <strain evidence="1 2">NM39_I3</strain>
    </source>
</reference>
<dbReference type="AlphaFoldDB" id="A0A4S2EVI2"/>
<dbReference type="RefSeq" id="WP_135958995.1">
    <property type="nucleotide sequence ID" value="NZ_SRYM01000011.1"/>
</dbReference>
<evidence type="ECO:0000313" key="2">
    <source>
        <dbReference type="Proteomes" id="UP000310032"/>
    </source>
</evidence>
<comment type="caution">
    <text evidence="1">The sequence shown here is derived from an EMBL/GenBank/DDBJ whole genome shotgun (WGS) entry which is preliminary data.</text>
</comment>
<evidence type="ECO:0000313" key="1">
    <source>
        <dbReference type="EMBL" id="TGY59977.1"/>
    </source>
</evidence>
<name>A0A4S2EVI2_PARDI</name>
<accession>A0A4S2EVI2</accession>
<dbReference type="Proteomes" id="UP000310032">
    <property type="component" value="Unassembled WGS sequence"/>
</dbReference>